<proteinExistence type="inferred from homology"/>
<keyword evidence="6 9" id="KW-0472">Membrane</keyword>
<sequence length="426" mass="49059">MSQFKIPTQSFYKSEISQKSEQLTTYLAYRMTDNEEFIKSLKILMIVSGFWKKPIKDFLAINKIYYVYFILSKLLMVVFCFELFFGLLQHVMKRSDTQIIISSAGVLITCVVITFKGYICIKRRLIENLDEVVKYESEISKTDDQEIKKAYMDKAQLSNIMCIVQALVQCCASVALFYLGITGDQALIEYNRIHNTSIDSPYWYQIWFPATKLDHLIIIYGLNGLFCIYASLSNIVAHSIIATLMIFAATQLQILNIKLKKFIKDVDDNLDHKTIELKRYVKQHQDLIKYVNVLNNKVNIIILMHFLLNSIEISFCITGLSKNTLTSQRVFLITYINVVIYQLFMTSWNANEIIEQSTAISDAIYASNWHLLDKEGKVICQIVMQRAQRPLQLTIGPFGPMTNRSGLLVIKAAYSYFSLMNGGYSN</sequence>
<keyword evidence="11" id="KW-1185">Reference proteome</keyword>
<evidence type="ECO:0000256" key="6">
    <source>
        <dbReference type="ARBA" id="ARBA00023136"/>
    </source>
</evidence>
<feature type="transmembrane region" description="Helical" evidence="9">
    <location>
        <begin position="217"/>
        <end position="250"/>
    </location>
</feature>
<dbReference type="GO" id="GO:0005886">
    <property type="term" value="C:plasma membrane"/>
    <property type="evidence" value="ECO:0007669"/>
    <property type="project" value="UniProtKB-SubCell"/>
</dbReference>
<dbReference type="Pfam" id="PF02949">
    <property type="entry name" value="7tm_6"/>
    <property type="match status" value="1"/>
</dbReference>
<evidence type="ECO:0000256" key="9">
    <source>
        <dbReference type="RuleBase" id="RU351113"/>
    </source>
</evidence>
<dbReference type="OrthoDB" id="6614360at2759"/>
<organism evidence="10 11">
    <name type="scientific">Rhynchophorus ferrugineus</name>
    <name type="common">Red palm weevil</name>
    <name type="synonym">Curculio ferrugineus</name>
    <dbReference type="NCBI Taxonomy" id="354439"/>
    <lineage>
        <taxon>Eukaryota</taxon>
        <taxon>Metazoa</taxon>
        <taxon>Ecdysozoa</taxon>
        <taxon>Arthropoda</taxon>
        <taxon>Hexapoda</taxon>
        <taxon>Insecta</taxon>
        <taxon>Pterygota</taxon>
        <taxon>Neoptera</taxon>
        <taxon>Endopterygota</taxon>
        <taxon>Coleoptera</taxon>
        <taxon>Polyphaga</taxon>
        <taxon>Cucujiformia</taxon>
        <taxon>Curculionidae</taxon>
        <taxon>Dryophthorinae</taxon>
        <taxon>Rhynchophorus</taxon>
    </lineage>
</organism>
<evidence type="ECO:0000256" key="4">
    <source>
        <dbReference type="ARBA" id="ARBA00022725"/>
    </source>
</evidence>
<keyword evidence="4 9" id="KW-0552">Olfaction</keyword>
<feature type="transmembrane region" description="Helical" evidence="9">
    <location>
        <begin position="65"/>
        <end position="87"/>
    </location>
</feature>
<protein>
    <recommendedName>
        <fullName evidence="9">Odorant receptor</fullName>
    </recommendedName>
</protein>
<evidence type="ECO:0000256" key="1">
    <source>
        <dbReference type="ARBA" id="ARBA00004141"/>
    </source>
</evidence>
<dbReference type="SMR" id="A0A834IGQ2"/>
<dbReference type="AlphaFoldDB" id="A0A834IGQ2"/>
<dbReference type="Proteomes" id="UP000625711">
    <property type="component" value="Unassembled WGS sequence"/>
</dbReference>
<feature type="transmembrane region" description="Helical" evidence="9">
    <location>
        <begin position="99"/>
        <end position="119"/>
    </location>
</feature>
<evidence type="ECO:0000313" key="10">
    <source>
        <dbReference type="EMBL" id="KAF7273702.1"/>
    </source>
</evidence>
<comment type="similarity">
    <text evidence="9">Belongs to the insect chemoreceptor superfamily. Heteromeric odorant receptor channel (TC 1.A.69) family.</text>
</comment>
<evidence type="ECO:0000256" key="3">
    <source>
        <dbReference type="ARBA" id="ARBA00022692"/>
    </source>
</evidence>
<keyword evidence="3 9" id="KW-0812">Transmembrane</keyword>
<keyword evidence="7 9" id="KW-0675">Receptor</keyword>
<dbReference type="GO" id="GO:0004984">
    <property type="term" value="F:olfactory receptor activity"/>
    <property type="evidence" value="ECO:0007669"/>
    <property type="project" value="InterPro"/>
</dbReference>
<keyword evidence="8 9" id="KW-0807">Transducer</keyword>
<dbReference type="PANTHER" id="PTHR21137">
    <property type="entry name" value="ODORANT RECEPTOR"/>
    <property type="match status" value="1"/>
</dbReference>
<evidence type="ECO:0000256" key="7">
    <source>
        <dbReference type="ARBA" id="ARBA00023170"/>
    </source>
</evidence>
<comment type="caution">
    <text evidence="9">Lacks conserved residue(s) required for the propagation of feature annotation.</text>
</comment>
<evidence type="ECO:0000256" key="5">
    <source>
        <dbReference type="ARBA" id="ARBA00022989"/>
    </source>
</evidence>
<dbReference type="GO" id="GO:0007165">
    <property type="term" value="P:signal transduction"/>
    <property type="evidence" value="ECO:0007669"/>
    <property type="project" value="UniProtKB-KW"/>
</dbReference>
<feature type="transmembrane region" description="Helical" evidence="9">
    <location>
        <begin position="326"/>
        <end position="344"/>
    </location>
</feature>
<comment type="caution">
    <text evidence="10">The sequence shown here is derived from an EMBL/GenBank/DDBJ whole genome shotgun (WGS) entry which is preliminary data.</text>
</comment>
<keyword evidence="2 9" id="KW-0716">Sensory transduction</keyword>
<evidence type="ECO:0000313" key="11">
    <source>
        <dbReference type="Proteomes" id="UP000625711"/>
    </source>
</evidence>
<dbReference type="EMBL" id="JAACXV010013333">
    <property type="protein sequence ID" value="KAF7273702.1"/>
    <property type="molecule type" value="Genomic_DNA"/>
</dbReference>
<feature type="transmembrane region" description="Helical" evidence="9">
    <location>
        <begin position="157"/>
        <end position="181"/>
    </location>
</feature>
<feature type="transmembrane region" description="Helical" evidence="9">
    <location>
        <begin position="298"/>
        <end position="320"/>
    </location>
</feature>
<dbReference type="InterPro" id="IPR004117">
    <property type="entry name" value="7tm6_olfct_rcpt"/>
</dbReference>
<reference evidence="10" key="1">
    <citation type="submission" date="2020-08" db="EMBL/GenBank/DDBJ databases">
        <title>Genome sequencing and assembly of the red palm weevil Rhynchophorus ferrugineus.</title>
        <authorList>
            <person name="Dias G.B."/>
            <person name="Bergman C.M."/>
            <person name="Manee M."/>
        </authorList>
    </citation>
    <scope>NUCLEOTIDE SEQUENCE</scope>
    <source>
        <strain evidence="10">AA-2017</strain>
        <tissue evidence="10">Whole larva</tissue>
    </source>
</reference>
<comment type="subcellular location">
    <subcellularLocation>
        <location evidence="9">Cell membrane</location>
        <topology evidence="9">Multi-pass membrane protein</topology>
    </subcellularLocation>
    <subcellularLocation>
        <location evidence="1">Membrane</location>
        <topology evidence="1">Multi-pass membrane protein</topology>
    </subcellularLocation>
</comment>
<keyword evidence="5 9" id="KW-1133">Transmembrane helix</keyword>
<dbReference type="PANTHER" id="PTHR21137:SF40">
    <property type="entry name" value="ODORANT RECEPTOR 56A"/>
    <property type="match status" value="1"/>
</dbReference>
<evidence type="ECO:0000256" key="8">
    <source>
        <dbReference type="ARBA" id="ARBA00023224"/>
    </source>
</evidence>
<gene>
    <name evidence="10" type="ORF">GWI33_013597</name>
</gene>
<dbReference type="GO" id="GO:0005549">
    <property type="term" value="F:odorant binding"/>
    <property type="evidence" value="ECO:0007669"/>
    <property type="project" value="InterPro"/>
</dbReference>
<name>A0A834IGQ2_RHYFE</name>
<evidence type="ECO:0000256" key="2">
    <source>
        <dbReference type="ARBA" id="ARBA00022606"/>
    </source>
</evidence>
<accession>A0A834IGQ2</accession>